<evidence type="ECO:0000313" key="2">
    <source>
        <dbReference type="EMBL" id="TCJ15747.1"/>
    </source>
</evidence>
<dbReference type="AlphaFoldDB" id="A0A4R1BAG0"/>
<comment type="caution">
    <text evidence="1">The sequence shown here is derived from an EMBL/GenBank/DDBJ whole genome shotgun (WGS) entry which is preliminary data.</text>
</comment>
<name>A0A4R1BAG0_9BACT</name>
<dbReference type="RefSeq" id="WP_131448491.1">
    <property type="nucleotide sequence ID" value="NZ_SJZI01000015.1"/>
</dbReference>
<evidence type="ECO:0000313" key="1">
    <source>
        <dbReference type="EMBL" id="TCJ13945.1"/>
    </source>
</evidence>
<gene>
    <name evidence="3" type="ORF">EPD60_07630</name>
    <name evidence="2" type="ORF">EPD60_07795</name>
    <name evidence="1" type="ORF">EPD60_07985</name>
</gene>
<accession>A0A4R1BAG0</accession>
<evidence type="ECO:0000313" key="4">
    <source>
        <dbReference type="Proteomes" id="UP000295334"/>
    </source>
</evidence>
<evidence type="ECO:0000313" key="3">
    <source>
        <dbReference type="EMBL" id="TCJ16199.1"/>
    </source>
</evidence>
<reference evidence="1 4" key="1">
    <citation type="submission" date="2019-03" db="EMBL/GenBank/DDBJ databases">
        <authorList>
            <person name="Kim M.K.M."/>
        </authorList>
    </citation>
    <scope>NUCLEOTIDE SEQUENCE [LARGE SCALE GENOMIC DNA]</scope>
    <source>
        <strain evidence="1 4">17J68-12</strain>
    </source>
</reference>
<dbReference type="EMBL" id="SJZI01000021">
    <property type="protein sequence ID" value="TCJ15747.1"/>
    <property type="molecule type" value="Genomic_DNA"/>
</dbReference>
<dbReference type="EMBL" id="SJZI01000015">
    <property type="protein sequence ID" value="TCJ16199.1"/>
    <property type="molecule type" value="Genomic_DNA"/>
</dbReference>
<organism evidence="1 4">
    <name type="scientific">Flaviaesturariibacter flavus</name>
    <dbReference type="NCBI Taxonomy" id="2502780"/>
    <lineage>
        <taxon>Bacteria</taxon>
        <taxon>Pseudomonadati</taxon>
        <taxon>Bacteroidota</taxon>
        <taxon>Chitinophagia</taxon>
        <taxon>Chitinophagales</taxon>
        <taxon>Chitinophagaceae</taxon>
        <taxon>Flaviaestuariibacter</taxon>
    </lineage>
</organism>
<protein>
    <submittedName>
        <fullName evidence="1">Uncharacterized protein</fullName>
    </submittedName>
</protein>
<dbReference type="OrthoDB" id="1150508at2"/>
<sequence length="251" mass="28738">MRSKALHLTPLTNEEFIQFFTQLLKAIDTDPLPMPAVMLGAKASVAAHLEDISLLFKRDHASRLTQKLVQLDGRRDDFVVGLQDLCEGHCYNPDEALREQAALLDRRLEVYGPRIYKQNYQQETAIINALVRDFREDPDCAAAVAALGLRTWIDALDRTNKEFDALFLERAALEVDKDIPYTMIQKRDEMRVAYENLLNKLDGFYHTAEGAEPWGRMVKLVEILTQEYREIVSARKGRKEARKEKEGTAEA</sequence>
<keyword evidence="4" id="KW-1185">Reference proteome</keyword>
<dbReference type="InterPro" id="IPR046228">
    <property type="entry name" value="DUF6261"/>
</dbReference>
<proteinExistence type="predicted"/>
<dbReference type="Proteomes" id="UP000295334">
    <property type="component" value="Unassembled WGS sequence"/>
</dbReference>
<dbReference type="EMBL" id="SJZI01000042">
    <property type="protein sequence ID" value="TCJ13945.1"/>
    <property type="molecule type" value="Genomic_DNA"/>
</dbReference>
<dbReference type="Pfam" id="PF19775">
    <property type="entry name" value="DUF6261"/>
    <property type="match status" value="1"/>
</dbReference>